<dbReference type="Proteomes" id="UP001301012">
    <property type="component" value="Unassembled WGS sequence"/>
</dbReference>
<evidence type="ECO:0000256" key="7">
    <source>
        <dbReference type="ARBA" id="ARBA00022756"/>
    </source>
</evidence>
<evidence type="ECO:0000313" key="12">
    <source>
        <dbReference type="EMBL" id="MDK2564318.1"/>
    </source>
</evidence>
<dbReference type="NCBIfam" id="NF002360">
    <property type="entry name" value="PRK01322.1"/>
    <property type="match status" value="1"/>
</dbReference>
<comment type="catalytic activity">
    <reaction evidence="10 11">
        <text>heptanedioate + ATP + CoA = 6-carboxyhexanoyl-CoA + AMP + diphosphate</text>
        <dbReference type="Rhea" id="RHEA:14781"/>
        <dbReference type="ChEBI" id="CHEBI:30616"/>
        <dbReference type="ChEBI" id="CHEBI:33019"/>
        <dbReference type="ChEBI" id="CHEBI:36165"/>
        <dbReference type="ChEBI" id="CHEBI:57287"/>
        <dbReference type="ChEBI" id="CHEBI:57360"/>
        <dbReference type="ChEBI" id="CHEBI:456215"/>
        <dbReference type="EC" id="6.2.1.14"/>
    </reaction>
</comment>
<gene>
    <name evidence="11" type="primary">bioW</name>
    <name evidence="12" type="ORF">QOZ84_12220</name>
</gene>
<protein>
    <recommendedName>
        <fullName evidence="4 11">6-carboxyhexanoate--CoA ligase</fullName>
        <ecNumber evidence="4 11">6.2.1.14</ecNumber>
    </recommendedName>
    <alternativeName>
        <fullName evidence="11">Pimeloyl-CoA synthase</fullName>
    </alternativeName>
</protein>
<comment type="cofactor">
    <cofactor evidence="1 11">
        <name>Mg(2+)</name>
        <dbReference type="ChEBI" id="CHEBI:18420"/>
    </cofactor>
</comment>
<dbReference type="InterPro" id="IPR005499">
    <property type="entry name" value="BioW"/>
</dbReference>
<comment type="pathway">
    <text evidence="2 11">Metabolic intermediate metabolism; pimeloyl-CoA biosynthesis; pimeloyl-CoA from pimelate: step 1/1.</text>
</comment>
<keyword evidence="9 11" id="KW-0460">Magnesium</keyword>
<dbReference type="Pfam" id="PF03744">
    <property type="entry name" value="BioW"/>
    <property type="match status" value="1"/>
</dbReference>
<evidence type="ECO:0000256" key="3">
    <source>
        <dbReference type="ARBA" id="ARBA00011738"/>
    </source>
</evidence>
<keyword evidence="8 11" id="KW-0067">ATP-binding</keyword>
<comment type="function">
    <text evidence="11">Catalyzes the transformation of pimelate into pimeloyl-CoA with concomitant hydrolysis of ATP to AMP.</text>
</comment>
<organism evidence="12 13">
    <name type="scientific">Romboutsia sedimentorum</name>
    <dbReference type="NCBI Taxonomy" id="1368474"/>
    <lineage>
        <taxon>Bacteria</taxon>
        <taxon>Bacillati</taxon>
        <taxon>Bacillota</taxon>
        <taxon>Clostridia</taxon>
        <taxon>Peptostreptococcales</taxon>
        <taxon>Peptostreptococcaceae</taxon>
        <taxon>Romboutsia</taxon>
    </lineage>
</organism>
<evidence type="ECO:0000313" key="13">
    <source>
        <dbReference type="Proteomes" id="UP001301012"/>
    </source>
</evidence>
<comment type="caution">
    <text evidence="12">The sequence shown here is derived from an EMBL/GenBank/DDBJ whole genome shotgun (WGS) entry which is preliminary data.</text>
</comment>
<evidence type="ECO:0000256" key="6">
    <source>
        <dbReference type="ARBA" id="ARBA00022741"/>
    </source>
</evidence>
<evidence type="ECO:0000256" key="5">
    <source>
        <dbReference type="ARBA" id="ARBA00022598"/>
    </source>
</evidence>
<dbReference type="RefSeq" id="WP_284133246.1">
    <property type="nucleotide sequence ID" value="NZ_JASKYM010000007.1"/>
</dbReference>
<evidence type="ECO:0000256" key="2">
    <source>
        <dbReference type="ARBA" id="ARBA00005075"/>
    </source>
</evidence>
<accession>A0ABT7EBM8</accession>
<comment type="similarity">
    <text evidence="11">Belongs to the BioW family.</text>
</comment>
<keyword evidence="7 11" id="KW-0093">Biotin biosynthesis</keyword>
<evidence type="ECO:0000256" key="1">
    <source>
        <dbReference type="ARBA" id="ARBA00001946"/>
    </source>
</evidence>
<evidence type="ECO:0000256" key="10">
    <source>
        <dbReference type="ARBA" id="ARBA00049553"/>
    </source>
</evidence>
<keyword evidence="13" id="KW-1185">Reference proteome</keyword>
<evidence type="ECO:0000256" key="8">
    <source>
        <dbReference type="ARBA" id="ARBA00022840"/>
    </source>
</evidence>
<keyword evidence="5 11" id="KW-0436">Ligase</keyword>
<dbReference type="NCBIfam" id="TIGR01204">
    <property type="entry name" value="bioW"/>
    <property type="match status" value="1"/>
</dbReference>
<dbReference type="EC" id="6.2.1.14" evidence="4 11"/>
<reference evidence="12 13" key="1">
    <citation type="submission" date="2023-05" db="EMBL/GenBank/DDBJ databases">
        <title>Rombocin, a short stable natural nisin variant, displays selective antimicrobial activity against Listeria monocytogenes and employs dual mode of action to kill target bacterial strains.</title>
        <authorList>
            <person name="Wambui J."/>
            <person name="Stephan R."/>
            <person name="Kuipers O.P."/>
        </authorList>
    </citation>
    <scope>NUCLEOTIDE SEQUENCE [LARGE SCALE GENOMIC DNA]</scope>
    <source>
        <strain evidence="12 13">RC002</strain>
    </source>
</reference>
<comment type="subunit">
    <text evidence="3 11">Homodimer.</text>
</comment>
<evidence type="ECO:0000256" key="9">
    <source>
        <dbReference type="ARBA" id="ARBA00022842"/>
    </source>
</evidence>
<evidence type="ECO:0000256" key="11">
    <source>
        <dbReference type="HAMAP-Rule" id="MF_00668"/>
    </source>
</evidence>
<name>A0ABT7EBM8_9FIRM</name>
<proteinExistence type="inferred from homology"/>
<sequence>MKLYSIKMRSSKDHNHISGAENIINEGDLEKGVNLLVKRALSHCKGSADSINIKIEEIIKEEIDIIEPLQVTTVDVDNYEQGLKGVRIVLNNLGIENEKIDKILNLFIDTKGMRGAILLDIHTMKRLEYDKNRGIRATYIDFQNSEINHLSKEKKYNSHFIEALALASKVINSPYIIGEICCSDDVDYTAGYIACKKYGYIRFNHLKKYGDINGGRIFLYDSSIDNLDKCINYIENKKVLIKDDIKLNKNLSYEELKMINKKG</sequence>
<dbReference type="EMBL" id="JASKYM010000007">
    <property type="protein sequence ID" value="MDK2564318.1"/>
    <property type="molecule type" value="Genomic_DNA"/>
</dbReference>
<evidence type="ECO:0000256" key="4">
    <source>
        <dbReference type="ARBA" id="ARBA00012984"/>
    </source>
</evidence>
<dbReference type="HAMAP" id="MF_00668">
    <property type="entry name" value="BioW"/>
    <property type="match status" value="1"/>
</dbReference>
<keyword evidence="6 11" id="KW-0547">Nucleotide-binding</keyword>
<dbReference type="GO" id="GO:0042410">
    <property type="term" value="F:6-carboxyhexanoate-CoA ligase activity"/>
    <property type="evidence" value="ECO:0007669"/>
    <property type="project" value="UniProtKB-EC"/>
</dbReference>